<proteinExistence type="predicted"/>
<accession>A0A6G4QRS3</accession>
<comment type="caution">
    <text evidence="1">The sequence shown here is derived from an EMBL/GenBank/DDBJ whole genome shotgun (WGS) entry which is preliminary data.</text>
</comment>
<dbReference type="AlphaFoldDB" id="A0A6G4QRS3"/>
<evidence type="ECO:0000313" key="1">
    <source>
        <dbReference type="EMBL" id="NGM48241.1"/>
    </source>
</evidence>
<sequence>MDKALLVQLLGSALAVALLVGLSAWARIARPTAPLDEAAARRLLADEFPDHRVTAVWIGGDGASVVARADEDLALVLWRKGDGYVARSAAWGDVVAARPAEGSVRLAAVDGAPRLRLGQCPWPPQEAAA</sequence>
<name>A0A6G4QRS3_9CAUL</name>
<reference evidence="1" key="1">
    <citation type="submission" date="2020-02" db="EMBL/GenBank/DDBJ databases">
        <authorList>
            <person name="Gao J."/>
            <person name="Sun J."/>
        </authorList>
    </citation>
    <scope>NUCLEOTIDE SEQUENCE</scope>
    <source>
        <strain evidence="1">602-2</strain>
    </source>
</reference>
<protein>
    <submittedName>
        <fullName evidence="1">Uncharacterized protein</fullName>
    </submittedName>
</protein>
<dbReference type="EMBL" id="JAAKGT010000001">
    <property type="protein sequence ID" value="NGM48241.1"/>
    <property type="molecule type" value="Genomic_DNA"/>
</dbReference>
<dbReference type="RefSeq" id="WP_165255399.1">
    <property type="nucleotide sequence ID" value="NZ_JAAKGT010000001.1"/>
</dbReference>
<organism evidence="1">
    <name type="scientific">Caulobacter sp. 602-2</name>
    <dbReference type="NCBI Taxonomy" id="2710887"/>
    <lineage>
        <taxon>Bacteria</taxon>
        <taxon>Pseudomonadati</taxon>
        <taxon>Pseudomonadota</taxon>
        <taxon>Alphaproteobacteria</taxon>
        <taxon>Caulobacterales</taxon>
        <taxon>Caulobacteraceae</taxon>
        <taxon>Caulobacter</taxon>
    </lineage>
</organism>
<gene>
    <name evidence="1" type="ORF">G5B46_01335</name>
</gene>